<proteinExistence type="predicted"/>
<evidence type="ECO:0000313" key="2">
    <source>
        <dbReference type="Proteomes" id="UP000607653"/>
    </source>
</evidence>
<evidence type="ECO:0000313" key="1">
    <source>
        <dbReference type="EMBL" id="DAD29407.1"/>
    </source>
</evidence>
<accession>A0A822YAH0</accession>
<comment type="caution">
    <text evidence="1">The sequence shown here is derived from an EMBL/GenBank/DDBJ whole genome shotgun (WGS) entry which is preliminary data.</text>
</comment>
<name>A0A822YAH0_NELNU</name>
<gene>
    <name evidence="1" type="ORF">HUJ06_030875</name>
</gene>
<sequence>MREIEEEVTDWFSFDNPIVAVVAAVSQENRWKKENSKKITKNRERGISGGEMSCSGGMNCIGRRRTWEEACRHSLSVENLKTNGAWVLADWKERGGRMRGRETKEVTEGRK</sequence>
<dbReference type="EMBL" id="DUZY01000002">
    <property type="protein sequence ID" value="DAD29407.1"/>
    <property type="molecule type" value="Genomic_DNA"/>
</dbReference>
<organism evidence="1 2">
    <name type="scientific">Nelumbo nucifera</name>
    <name type="common">Sacred lotus</name>
    <dbReference type="NCBI Taxonomy" id="4432"/>
    <lineage>
        <taxon>Eukaryota</taxon>
        <taxon>Viridiplantae</taxon>
        <taxon>Streptophyta</taxon>
        <taxon>Embryophyta</taxon>
        <taxon>Tracheophyta</taxon>
        <taxon>Spermatophyta</taxon>
        <taxon>Magnoliopsida</taxon>
        <taxon>Proteales</taxon>
        <taxon>Nelumbonaceae</taxon>
        <taxon>Nelumbo</taxon>
    </lineage>
</organism>
<dbReference type="Proteomes" id="UP000607653">
    <property type="component" value="Unassembled WGS sequence"/>
</dbReference>
<keyword evidence="2" id="KW-1185">Reference proteome</keyword>
<reference evidence="1 2" key="1">
    <citation type="journal article" date="2020" name="Mol. Biol. Evol.">
        <title>Distinct Expression and Methylation Patterns for Genes with Different Fates following a Single Whole-Genome Duplication in Flowering Plants.</title>
        <authorList>
            <person name="Shi T."/>
            <person name="Rahmani R.S."/>
            <person name="Gugger P.F."/>
            <person name="Wang M."/>
            <person name="Li H."/>
            <person name="Zhang Y."/>
            <person name="Li Z."/>
            <person name="Wang Q."/>
            <person name="Van de Peer Y."/>
            <person name="Marchal K."/>
            <person name="Chen J."/>
        </authorList>
    </citation>
    <scope>NUCLEOTIDE SEQUENCE [LARGE SCALE GENOMIC DNA]</scope>
    <source>
        <tissue evidence="1">Leaf</tissue>
    </source>
</reference>
<protein>
    <submittedName>
        <fullName evidence="1">Uncharacterized protein</fullName>
    </submittedName>
</protein>
<dbReference type="AlphaFoldDB" id="A0A822YAH0"/>